<comment type="caution">
    <text evidence="3">The sequence shown here is derived from an EMBL/GenBank/DDBJ whole genome shotgun (WGS) entry which is preliminary data.</text>
</comment>
<evidence type="ECO:0000313" key="3">
    <source>
        <dbReference type="EMBL" id="GJE91895.1"/>
    </source>
</evidence>
<sequence length="323" mass="35547">MSTRIPLLLGAAQFGAPNTSGVRVTDLTAVQELVDVFFSNGQVGIDTARFYAGGTSEELVGRLDFRDVGRVDTKNWPMQPGGHSAVTLKETFEATVKALNGKKIRVYYLHKPDRSVPYEETLEAINDLYKAGGFEQFGISNYAAWEVAEIVGICARRGFIKPTVYQGVYNLLDRLTEAELFPCLRKLGLAYAAYMPLASGFLTEQFALPGSGAALPSKFDARFWAHASFYTSRYFPGAPAVAELREVAHAHGLTLTEVALRWLQWHSKLQPGDHGVVVGANKIEHLRTTLADSAKGPLPEPVVQACEDVWTKTKGKISHTYFF</sequence>
<dbReference type="EMBL" id="BPQB01000023">
    <property type="protein sequence ID" value="GJE91895.1"/>
    <property type="molecule type" value="Genomic_DNA"/>
</dbReference>
<keyword evidence="4" id="KW-1185">Reference proteome</keyword>
<gene>
    <name evidence="3" type="ORF">PsYK624_080460</name>
</gene>
<reference evidence="3 4" key="1">
    <citation type="submission" date="2021-08" db="EMBL/GenBank/DDBJ databases">
        <title>Draft Genome Sequence of Phanerochaete sordida strain YK-624.</title>
        <authorList>
            <person name="Mori T."/>
            <person name="Dohra H."/>
            <person name="Suzuki T."/>
            <person name="Kawagishi H."/>
            <person name="Hirai H."/>
        </authorList>
    </citation>
    <scope>NUCLEOTIDE SEQUENCE [LARGE SCALE GENOMIC DNA]</scope>
    <source>
        <strain evidence="3 4">YK-624</strain>
    </source>
</reference>
<evidence type="ECO:0000256" key="1">
    <source>
        <dbReference type="ARBA" id="ARBA00023002"/>
    </source>
</evidence>
<dbReference type="Pfam" id="PF00248">
    <property type="entry name" value="Aldo_ket_red"/>
    <property type="match status" value="1"/>
</dbReference>
<dbReference type="Proteomes" id="UP000703269">
    <property type="component" value="Unassembled WGS sequence"/>
</dbReference>
<dbReference type="InterPro" id="IPR050523">
    <property type="entry name" value="AKR_Detox_Biosynth"/>
</dbReference>
<dbReference type="InterPro" id="IPR023210">
    <property type="entry name" value="NADP_OxRdtase_dom"/>
</dbReference>
<evidence type="ECO:0000259" key="2">
    <source>
        <dbReference type="Pfam" id="PF00248"/>
    </source>
</evidence>
<dbReference type="PANTHER" id="PTHR43364">
    <property type="entry name" value="NADH-SPECIFIC METHYLGLYOXAL REDUCTASE-RELATED"/>
    <property type="match status" value="1"/>
</dbReference>
<organism evidence="3 4">
    <name type="scientific">Phanerochaete sordida</name>
    <dbReference type="NCBI Taxonomy" id="48140"/>
    <lineage>
        <taxon>Eukaryota</taxon>
        <taxon>Fungi</taxon>
        <taxon>Dikarya</taxon>
        <taxon>Basidiomycota</taxon>
        <taxon>Agaricomycotina</taxon>
        <taxon>Agaricomycetes</taxon>
        <taxon>Polyporales</taxon>
        <taxon>Phanerochaetaceae</taxon>
        <taxon>Phanerochaete</taxon>
    </lineage>
</organism>
<dbReference type="SUPFAM" id="SSF51430">
    <property type="entry name" value="NAD(P)-linked oxidoreductase"/>
    <property type="match status" value="1"/>
</dbReference>
<dbReference type="OrthoDB" id="2310150at2759"/>
<dbReference type="PANTHER" id="PTHR43364:SF4">
    <property type="entry name" value="NAD(P)-LINKED OXIDOREDUCTASE SUPERFAMILY PROTEIN"/>
    <property type="match status" value="1"/>
</dbReference>
<dbReference type="CDD" id="cd19075">
    <property type="entry name" value="AKR_AKR7A1-5"/>
    <property type="match status" value="1"/>
</dbReference>
<dbReference type="InterPro" id="IPR036812">
    <property type="entry name" value="NAD(P)_OxRdtase_dom_sf"/>
</dbReference>
<keyword evidence="1" id="KW-0560">Oxidoreductase</keyword>
<dbReference type="AlphaFoldDB" id="A0A9P3GC05"/>
<name>A0A9P3GC05_9APHY</name>
<feature type="domain" description="NADP-dependent oxidoreductase" evidence="2">
    <location>
        <begin position="7"/>
        <end position="310"/>
    </location>
</feature>
<accession>A0A9P3GC05</accession>
<evidence type="ECO:0000313" key="4">
    <source>
        <dbReference type="Proteomes" id="UP000703269"/>
    </source>
</evidence>
<proteinExistence type="predicted"/>
<dbReference type="Gene3D" id="3.20.20.100">
    <property type="entry name" value="NADP-dependent oxidoreductase domain"/>
    <property type="match status" value="1"/>
</dbReference>
<protein>
    <submittedName>
        <fullName evidence="3">Aldo/keto reductase</fullName>
    </submittedName>
</protein>
<dbReference type="GO" id="GO:0016491">
    <property type="term" value="F:oxidoreductase activity"/>
    <property type="evidence" value="ECO:0007669"/>
    <property type="project" value="UniProtKB-KW"/>
</dbReference>